<dbReference type="Gene3D" id="3.10.450.50">
    <property type="match status" value="1"/>
</dbReference>
<proteinExistence type="predicted"/>
<gene>
    <name evidence="2" type="ORF">ETQ85_14595</name>
</gene>
<dbReference type="SUPFAM" id="SSF54427">
    <property type="entry name" value="NTF2-like"/>
    <property type="match status" value="1"/>
</dbReference>
<name>A0A6C2CMQ4_9RHOO</name>
<protein>
    <submittedName>
        <fullName evidence="2">Nuclear transport factor 2 family protein</fullName>
    </submittedName>
</protein>
<evidence type="ECO:0000313" key="2">
    <source>
        <dbReference type="EMBL" id="TYC55241.1"/>
    </source>
</evidence>
<dbReference type="OrthoDB" id="1492465at2"/>
<reference evidence="2 3" key="1">
    <citation type="submission" date="2019-01" db="EMBL/GenBank/DDBJ databases">
        <title>Zoogloea oleivorans genome sequencing and assembly.</title>
        <authorList>
            <person name="Tancsics A."/>
            <person name="Farkas M."/>
            <person name="Kriszt B."/>
            <person name="Maroti G."/>
            <person name="Horvath B."/>
        </authorList>
    </citation>
    <scope>NUCLEOTIDE SEQUENCE [LARGE SCALE GENOMIC DNA]</scope>
    <source>
        <strain evidence="2 3">Buc</strain>
    </source>
</reference>
<dbReference type="InterPro" id="IPR037401">
    <property type="entry name" value="SnoaL-like"/>
</dbReference>
<dbReference type="Proteomes" id="UP000389128">
    <property type="component" value="Unassembled WGS sequence"/>
</dbReference>
<feature type="domain" description="SnoaL-like" evidence="1">
    <location>
        <begin position="15"/>
        <end position="137"/>
    </location>
</feature>
<dbReference type="Pfam" id="PF13577">
    <property type="entry name" value="SnoaL_4"/>
    <property type="match status" value="1"/>
</dbReference>
<evidence type="ECO:0000259" key="1">
    <source>
        <dbReference type="Pfam" id="PF13577"/>
    </source>
</evidence>
<comment type="caution">
    <text evidence="2">The sequence shown here is derived from an EMBL/GenBank/DDBJ whole genome shotgun (WGS) entry which is preliminary data.</text>
</comment>
<organism evidence="2 3">
    <name type="scientific">Zoogloea oleivorans</name>
    <dbReference type="NCBI Taxonomy" id="1552750"/>
    <lineage>
        <taxon>Bacteria</taxon>
        <taxon>Pseudomonadati</taxon>
        <taxon>Pseudomonadota</taxon>
        <taxon>Betaproteobacteria</taxon>
        <taxon>Rhodocyclales</taxon>
        <taxon>Zoogloeaceae</taxon>
        <taxon>Zoogloea</taxon>
    </lineage>
</organism>
<evidence type="ECO:0000313" key="3">
    <source>
        <dbReference type="Proteomes" id="UP000389128"/>
    </source>
</evidence>
<keyword evidence="3" id="KW-1185">Reference proteome</keyword>
<dbReference type="AlphaFoldDB" id="A0A6C2CMQ4"/>
<dbReference type="EMBL" id="SDKK01000013">
    <property type="protein sequence ID" value="TYC55241.1"/>
    <property type="molecule type" value="Genomic_DNA"/>
</dbReference>
<dbReference type="InterPro" id="IPR032710">
    <property type="entry name" value="NTF2-like_dom_sf"/>
</dbReference>
<sequence length="181" mass="20498">METRMDQNPDIALLEELEAQRDLHNLNTRYCRGADRMDAEMLGSVWTRDAQVDCGAFKGPAQEFTTAVTTPDAVRERSYHAISNEYYEVDGDTARGEVYLIAISTLVENGSKNDQWIGGRYLDTYKREDGAWKIATRAFVMDWNMNKPTTAVWDEGLFGMIKLRGTRDRSDPVYALLGAQA</sequence>
<accession>A0A6C2CMQ4</accession>